<dbReference type="EMBL" id="JACVDC010000008">
    <property type="protein sequence ID" value="MBC9795250.1"/>
    <property type="molecule type" value="Genomic_DNA"/>
</dbReference>
<dbReference type="InterPro" id="IPR025857">
    <property type="entry name" value="MacB_PCD"/>
</dbReference>
<evidence type="ECO:0000256" key="2">
    <source>
        <dbReference type="ARBA" id="ARBA00022475"/>
    </source>
</evidence>
<feature type="domain" description="MacB-like periplasmic core" evidence="9">
    <location>
        <begin position="21"/>
        <end position="245"/>
    </location>
</feature>
<protein>
    <submittedName>
        <fullName evidence="10">ABC transporter permease</fullName>
    </submittedName>
</protein>
<dbReference type="AlphaFoldDB" id="A0A926Q308"/>
<feature type="transmembrane region" description="Helical" evidence="7">
    <location>
        <begin position="327"/>
        <end position="360"/>
    </location>
</feature>
<dbReference type="Pfam" id="PF02687">
    <property type="entry name" value="FtsX"/>
    <property type="match status" value="1"/>
</dbReference>
<feature type="transmembrane region" description="Helical" evidence="7">
    <location>
        <begin position="21"/>
        <end position="42"/>
    </location>
</feature>
<keyword evidence="4 7" id="KW-1133">Transmembrane helix</keyword>
<accession>A0A926Q308</accession>
<evidence type="ECO:0000259" key="9">
    <source>
        <dbReference type="Pfam" id="PF12704"/>
    </source>
</evidence>
<feature type="transmembrane region" description="Helical" evidence="7">
    <location>
        <begin position="282"/>
        <end position="307"/>
    </location>
</feature>
<feature type="domain" description="ABC3 transporter permease C-terminal" evidence="8">
    <location>
        <begin position="286"/>
        <end position="406"/>
    </location>
</feature>
<dbReference type="GO" id="GO:0005886">
    <property type="term" value="C:plasma membrane"/>
    <property type="evidence" value="ECO:0007669"/>
    <property type="project" value="UniProtKB-SubCell"/>
</dbReference>
<evidence type="ECO:0000259" key="8">
    <source>
        <dbReference type="Pfam" id="PF02687"/>
    </source>
</evidence>
<dbReference type="PANTHER" id="PTHR30572">
    <property type="entry name" value="MEMBRANE COMPONENT OF TRANSPORTER-RELATED"/>
    <property type="match status" value="1"/>
</dbReference>
<evidence type="ECO:0000256" key="3">
    <source>
        <dbReference type="ARBA" id="ARBA00022692"/>
    </source>
</evidence>
<dbReference type="InterPro" id="IPR050250">
    <property type="entry name" value="Macrolide_Exporter_MacB"/>
</dbReference>
<feature type="transmembrane region" description="Helical" evidence="7">
    <location>
        <begin position="380"/>
        <end position="403"/>
    </location>
</feature>
<sequence length="415" mass="46046">MFDLDKWEEIYHTIKKHKLRTFLTAFGVFWGILMLVLLLGAGSGLENGVLQMFSGMARNTLYVWSESTSLPYQGFPKGRSIQFNNEDYRLLKSEVQEIKYLAPNLFYGPVNVNYREQNNEFTLKGTHPDLWHINPIIMTGGRFFNVVDYEESRKVAVIGSRVKKLNFGDDDPIGKYIEIDDIFFQVVGVFDTEGGGSNRRSYAESIYVPVTTLQKGFGLKDHISDFALSPVSGVSAVEIEKEIRQFLSGRHQIHPDDEKAIGALNTGSELRKFTSLFAGINFFIWLVGIGTIIAGIVGVGNIMMIIVKERTREIGVRKALGATPRSVVSLIILESVVITGVSGYFGLVVGVALVEGLSYLLITYNVQSEFFAHPEINMRVAFIAIGVLVIAGVLAGLIPAINAARVRPIEALRVE</sequence>
<keyword evidence="3 7" id="KW-0812">Transmembrane</keyword>
<proteinExistence type="inferred from homology"/>
<dbReference type="Pfam" id="PF12704">
    <property type="entry name" value="MacB_PCD"/>
    <property type="match status" value="1"/>
</dbReference>
<keyword evidence="5 7" id="KW-0472">Membrane</keyword>
<dbReference type="GO" id="GO:0022857">
    <property type="term" value="F:transmembrane transporter activity"/>
    <property type="evidence" value="ECO:0007669"/>
    <property type="project" value="TreeGrafter"/>
</dbReference>
<comment type="subcellular location">
    <subcellularLocation>
        <location evidence="1">Cell membrane</location>
        <topology evidence="1">Multi-pass membrane protein</topology>
    </subcellularLocation>
</comment>
<evidence type="ECO:0000256" key="6">
    <source>
        <dbReference type="ARBA" id="ARBA00038076"/>
    </source>
</evidence>
<gene>
    <name evidence="10" type="ORF">IBL28_04675</name>
</gene>
<reference evidence="10 11" key="1">
    <citation type="submission" date="2020-09" db="EMBL/GenBank/DDBJ databases">
        <title>Sinomicrobium weinanense sp. nov., a halophilic bacteria isolated from saline-alkali soil.</title>
        <authorList>
            <person name="Wu P."/>
            <person name="Ren H."/>
            <person name="Mei Y."/>
            <person name="Liang Y."/>
            <person name="Chen Z."/>
        </authorList>
    </citation>
    <scope>NUCLEOTIDE SEQUENCE [LARGE SCALE GENOMIC DNA]</scope>
    <source>
        <strain evidence="10 11">FJxs</strain>
    </source>
</reference>
<dbReference type="InterPro" id="IPR003838">
    <property type="entry name" value="ABC3_permease_C"/>
</dbReference>
<organism evidence="10 11">
    <name type="scientific">Sinomicrobium weinanense</name>
    <dbReference type="NCBI Taxonomy" id="2842200"/>
    <lineage>
        <taxon>Bacteria</taxon>
        <taxon>Pseudomonadati</taxon>
        <taxon>Bacteroidota</taxon>
        <taxon>Flavobacteriia</taxon>
        <taxon>Flavobacteriales</taxon>
        <taxon>Flavobacteriaceae</taxon>
        <taxon>Sinomicrobium</taxon>
    </lineage>
</organism>
<keyword evidence="11" id="KW-1185">Reference proteome</keyword>
<dbReference type="PANTHER" id="PTHR30572:SF4">
    <property type="entry name" value="ABC TRANSPORTER PERMEASE YTRF"/>
    <property type="match status" value="1"/>
</dbReference>
<comment type="similarity">
    <text evidence="6">Belongs to the ABC-4 integral membrane protein family.</text>
</comment>
<comment type="caution">
    <text evidence="10">The sequence shown here is derived from an EMBL/GenBank/DDBJ whole genome shotgun (WGS) entry which is preliminary data.</text>
</comment>
<keyword evidence="2" id="KW-1003">Cell membrane</keyword>
<evidence type="ECO:0000256" key="4">
    <source>
        <dbReference type="ARBA" id="ARBA00022989"/>
    </source>
</evidence>
<dbReference type="Proteomes" id="UP000653730">
    <property type="component" value="Unassembled WGS sequence"/>
</dbReference>
<evidence type="ECO:0000256" key="7">
    <source>
        <dbReference type="SAM" id="Phobius"/>
    </source>
</evidence>
<evidence type="ECO:0000313" key="11">
    <source>
        <dbReference type="Proteomes" id="UP000653730"/>
    </source>
</evidence>
<evidence type="ECO:0000313" key="10">
    <source>
        <dbReference type="EMBL" id="MBC9795250.1"/>
    </source>
</evidence>
<name>A0A926Q308_9FLAO</name>
<dbReference type="RefSeq" id="WP_187964406.1">
    <property type="nucleotide sequence ID" value="NZ_JACVDC010000008.1"/>
</dbReference>
<evidence type="ECO:0000256" key="1">
    <source>
        <dbReference type="ARBA" id="ARBA00004651"/>
    </source>
</evidence>
<evidence type="ECO:0000256" key="5">
    <source>
        <dbReference type="ARBA" id="ARBA00023136"/>
    </source>
</evidence>